<reference evidence="5 6" key="1">
    <citation type="submission" date="2016-10" db="EMBL/GenBank/DDBJ databases">
        <authorList>
            <person name="de Groot N.N."/>
        </authorList>
    </citation>
    <scope>NUCLEOTIDE SEQUENCE [LARGE SCALE GENOMIC DNA]</scope>
    <source>
        <strain evidence="5 6">DSM 16077</strain>
    </source>
</reference>
<feature type="transmembrane region" description="Helical" evidence="3">
    <location>
        <begin position="140"/>
        <end position="158"/>
    </location>
</feature>
<evidence type="ECO:0000256" key="3">
    <source>
        <dbReference type="SAM" id="Phobius"/>
    </source>
</evidence>
<name>A0A1G9PTB0_9PROT</name>
<sequence length="188" mass="20003">MSIPSARPSHPSPALTTVQIGAAVCDLRSGVLEIDGRSHRLEPRLAGVLDLLVRRAGAPVTRDEFLETVWDEDGSDEALNQAISRLRRLLGRADLIVTLPRIGYRLALDPAPGVLAGLPAGERSSASLGALLSGLDRNSFIAGFVAAVLCCAVLYALFGTRIVEREFEIRSDAAPLADEIDDLPALPD</sequence>
<keyword evidence="3" id="KW-1133">Transmembrane helix</keyword>
<dbReference type="SUPFAM" id="SSF46894">
    <property type="entry name" value="C-terminal effector domain of the bipartite response regulators"/>
    <property type="match status" value="1"/>
</dbReference>
<dbReference type="GO" id="GO:0003677">
    <property type="term" value="F:DNA binding"/>
    <property type="evidence" value="ECO:0007669"/>
    <property type="project" value="UniProtKB-UniRule"/>
</dbReference>
<dbReference type="Gene3D" id="1.10.10.10">
    <property type="entry name" value="Winged helix-like DNA-binding domain superfamily/Winged helix DNA-binding domain"/>
    <property type="match status" value="1"/>
</dbReference>
<dbReference type="Proteomes" id="UP000199759">
    <property type="component" value="Unassembled WGS sequence"/>
</dbReference>
<organism evidence="5 6">
    <name type="scientific">Maricaulis salignorans</name>
    <dbReference type="NCBI Taxonomy" id="144026"/>
    <lineage>
        <taxon>Bacteria</taxon>
        <taxon>Pseudomonadati</taxon>
        <taxon>Pseudomonadota</taxon>
        <taxon>Alphaproteobacteria</taxon>
        <taxon>Maricaulales</taxon>
        <taxon>Maricaulaceae</taxon>
        <taxon>Maricaulis</taxon>
    </lineage>
</organism>
<dbReference type="GO" id="GO:0006355">
    <property type="term" value="P:regulation of DNA-templated transcription"/>
    <property type="evidence" value="ECO:0007669"/>
    <property type="project" value="InterPro"/>
</dbReference>
<feature type="DNA-binding region" description="OmpR/PhoB-type" evidence="2">
    <location>
        <begin position="15"/>
        <end position="108"/>
    </location>
</feature>
<dbReference type="STRING" id="144026.SAMN04488568_10423"/>
<keyword evidence="3" id="KW-0472">Membrane</keyword>
<feature type="domain" description="OmpR/PhoB-type" evidence="4">
    <location>
        <begin position="15"/>
        <end position="108"/>
    </location>
</feature>
<evidence type="ECO:0000259" key="4">
    <source>
        <dbReference type="PROSITE" id="PS51755"/>
    </source>
</evidence>
<proteinExistence type="predicted"/>
<keyword evidence="6" id="KW-1185">Reference proteome</keyword>
<evidence type="ECO:0000256" key="1">
    <source>
        <dbReference type="ARBA" id="ARBA00023125"/>
    </source>
</evidence>
<dbReference type="InterPro" id="IPR036388">
    <property type="entry name" value="WH-like_DNA-bd_sf"/>
</dbReference>
<dbReference type="GO" id="GO:0000160">
    <property type="term" value="P:phosphorelay signal transduction system"/>
    <property type="evidence" value="ECO:0007669"/>
    <property type="project" value="InterPro"/>
</dbReference>
<evidence type="ECO:0000256" key="2">
    <source>
        <dbReference type="PROSITE-ProRule" id="PRU01091"/>
    </source>
</evidence>
<keyword evidence="1 2" id="KW-0238">DNA-binding</keyword>
<dbReference type="PROSITE" id="PS51755">
    <property type="entry name" value="OMPR_PHOB"/>
    <property type="match status" value="1"/>
</dbReference>
<dbReference type="InterPro" id="IPR001867">
    <property type="entry name" value="OmpR/PhoB-type_DNA-bd"/>
</dbReference>
<evidence type="ECO:0000313" key="6">
    <source>
        <dbReference type="Proteomes" id="UP000199759"/>
    </source>
</evidence>
<evidence type="ECO:0000313" key="5">
    <source>
        <dbReference type="EMBL" id="SDM01969.1"/>
    </source>
</evidence>
<dbReference type="Pfam" id="PF00486">
    <property type="entry name" value="Trans_reg_C"/>
    <property type="match status" value="1"/>
</dbReference>
<dbReference type="EMBL" id="FNHG01000004">
    <property type="protein sequence ID" value="SDM01969.1"/>
    <property type="molecule type" value="Genomic_DNA"/>
</dbReference>
<dbReference type="SMART" id="SM00862">
    <property type="entry name" value="Trans_reg_C"/>
    <property type="match status" value="1"/>
</dbReference>
<dbReference type="OrthoDB" id="54411at2"/>
<dbReference type="AlphaFoldDB" id="A0A1G9PTB0"/>
<protein>
    <submittedName>
        <fullName evidence="5">Transcriptional regulatory protein, C terminal</fullName>
    </submittedName>
</protein>
<dbReference type="CDD" id="cd00383">
    <property type="entry name" value="trans_reg_C"/>
    <property type="match status" value="1"/>
</dbReference>
<dbReference type="InterPro" id="IPR016032">
    <property type="entry name" value="Sig_transdc_resp-reg_C-effctor"/>
</dbReference>
<gene>
    <name evidence="5" type="ORF">SAMN04488568_10423</name>
</gene>
<keyword evidence="3" id="KW-0812">Transmembrane</keyword>
<accession>A0A1G9PTB0</accession>